<dbReference type="GO" id="GO:0034220">
    <property type="term" value="P:monoatomic ion transmembrane transport"/>
    <property type="evidence" value="ECO:0007669"/>
    <property type="project" value="UniProtKB-KW"/>
</dbReference>
<dbReference type="SUPFAM" id="SSF81324">
    <property type="entry name" value="Voltage-gated potassium channels"/>
    <property type="match status" value="1"/>
</dbReference>
<accession>A0A8J7PIP1</accession>
<name>A0A8J7PIP1_9BACT</name>
<organism evidence="3 4">
    <name type="scientific">Candidatus Obscuribacter phosphatis</name>
    <dbReference type="NCBI Taxonomy" id="1906157"/>
    <lineage>
        <taxon>Bacteria</taxon>
        <taxon>Bacillati</taxon>
        <taxon>Candidatus Melainabacteria</taxon>
        <taxon>Candidatus Obscuribacterales</taxon>
        <taxon>Candidatus Obscuribacteraceae</taxon>
        <taxon>Candidatus Obscuribacter</taxon>
    </lineage>
</organism>
<evidence type="ECO:0000259" key="2">
    <source>
        <dbReference type="Pfam" id="PF07885"/>
    </source>
</evidence>
<sequence>MSFSETDLISLSVGLVIIALVLSDVFQSIIVPHYRPQGSRLSPLFISKLLWQPLRGHLIRRSRHTEQDLSLFAPAAIVSMLTFWLALLTSGYAMILWAERSSVKPPLNNFGEALYFAATSVLTVGYGDVIACSPVSRVTVIAAALSGLVLLAITVAFMFAVQSHFHNREVSAQIISSRHGHSKNGCVLYMRLLRDENAMSTLELCEHWLTDIYQSHSAYPILLYFRSRSSRASWLIQLLVVLDAAACAMAMQKSECASVFASIYENGVRAVDVFCQYLSLSRAADDLIQAPETFVPIFENLGATNAQAAALRFAGYRQRYFAGVAALSRFFLIEMPVFNYADVLESRQLRYAAASPGNTVTFDGLLKPQK</sequence>
<proteinExistence type="predicted"/>
<keyword evidence="1" id="KW-0812">Transmembrane</keyword>
<reference evidence="3" key="1">
    <citation type="submission" date="2021-02" db="EMBL/GenBank/DDBJ databases">
        <title>Genome-Resolved Metagenomics of a Microbial Community Performing Photosynthetic Biological Nutrient Removal.</title>
        <authorList>
            <person name="Mcdaniel E.A."/>
        </authorList>
    </citation>
    <scope>NUCLEOTIDE SEQUENCE</scope>
    <source>
        <strain evidence="3">UWPOB_OBS1</strain>
    </source>
</reference>
<keyword evidence="3" id="KW-0407">Ion channel</keyword>
<evidence type="ECO:0000313" key="4">
    <source>
        <dbReference type="Proteomes" id="UP000664277"/>
    </source>
</evidence>
<keyword evidence="3" id="KW-0813">Transport</keyword>
<evidence type="ECO:0000256" key="1">
    <source>
        <dbReference type="SAM" id="Phobius"/>
    </source>
</evidence>
<feature type="transmembrane region" description="Helical" evidence="1">
    <location>
        <begin position="138"/>
        <end position="161"/>
    </location>
</feature>
<dbReference type="Proteomes" id="UP000664277">
    <property type="component" value="Unassembled WGS sequence"/>
</dbReference>
<keyword evidence="1" id="KW-0472">Membrane</keyword>
<protein>
    <submittedName>
        <fullName evidence="3">Two pore domain potassium channel family protein</fullName>
    </submittedName>
</protein>
<feature type="transmembrane region" description="Helical" evidence="1">
    <location>
        <begin position="12"/>
        <end position="31"/>
    </location>
</feature>
<feature type="transmembrane region" description="Helical" evidence="1">
    <location>
        <begin position="113"/>
        <end position="131"/>
    </location>
</feature>
<keyword evidence="1" id="KW-1133">Transmembrane helix</keyword>
<gene>
    <name evidence="3" type="ORF">J0M35_12090</name>
</gene>
<dbReference type="EMBL" id="JAFLCK010000016">
    <property type="protein sequence ID" value="MBN8661098.1"/>
    <property type="molecule type" value="Genomic_DNA"/>
</dbReference>
<comment type="caution">
    <text evidence="3">The sequence shown here is derived from an EMBL/GenBank/DDBJ whole genome shotgun (WGS) entry which is preliminary data.</text>
</comment>
<dbReference type="AlphaFoldDB" id="A0A8J7PIP1"/>
<evidence type="ECO:0000313" key="3">
    <source>
        <dbReference type="EMBL" id="MBN8661098.1"/>
    </source>
</evidence>
<feature type="transmembrane region" description="Helical" evidence="1">
    <location>
        <begin position="69"/>
        <end position="93"/>
    </location>
</feature>
<feature type="domain" description="Potassium channel" evidence="2">
    <location>
        <begin position="80"/>
        <end position="159"/>
    </location>
</feature>
<dbReference type="Gene3D" id="1.10.287.70">
    <property type="match status" value="1"/>
</dbReference>
<dbReference type="Pfam" id="PF07885">
    <property type="entry name" value="Ion_trans_2"/>
    <property type="match status" value="1"/>
</dbReference>
<keyword evidence="3" id="KW-0406">Ion transport</keyword>
<dbReference type="InterPro" id="IPR013099">
    <property type="entry name" value="K_chnl_dom"/>
</dbReference>